<comment type="caution">
    <text evidence="4">The sequence shown here is derived from an EMBL/GenBank/DDBJ whole genome shotgun (WGS) entry which is preliminary data.</text>
</comment>
<sequence length="100" mass="11085">MLSTLSPNNLVLQLKKLERAISRHPHVADAVVVSLNTPAGETRIKAFVEPGDPPPTAESIREYFNENWAGNPIPIDFIFRSIPRTPSGKVIRQQLINSEA</sequence>
<accession>A0A5S4ZQF1</accession>
<dbReference type="InterPro" id="IPR025110">
    <property type="entry name" value="AMP-bd_C"/>
</dbReference>
<evidence type="ECO:0000256" key="2">
    <source>
        <dbReference type="ARBA" id="ARBA00022553"/>
    </source>
</evidence>
<keyword evidence="2" id="KW-0597">Phosphoprotein</keyword>
<name>A0A5S4ZQF1_9FIRM</name>
<dbReference type="Gene3D" id="3.30.300.30">
    <property type="match status" value="1"/>
</dbReference>
<dbReference type="AlphaFoldDB" id="A0A5S4ZQF1"/>
<protein>
    <submittedName>
        <fullName evidence="4">AMP-binding enzyme</fullName>
    </submittedName>
</protein>
<dbReference type="RefSeq" id="WP_166512625.1">
    <property type="nucleotide sequence ID" value="NZ_VNHM01000019.1"/>
</dbReference>
<feature type="domain" description="AMP-binding enzyme C-terminal" evidence="3">
    <location>
        <begin position="16"/>
        <end position="89"/>
    </location>
</feature>
<keyword evidence="1" id="KW-0596">Phosphopantetheine</keyword>
<dbReference type="Proteomes" id="UP000323166">
    <property type="component" value="Unassembled WGS sequence"/>
</dbReference>
<proteinExistence type="predicted"/>
<dbReference type="Pfam" id="PF13193">
    <property type="entry name" value="AMP-binding_C"/>
    <property type="match status" value="1"/>
</dbReference>
<reference evidence="4 5" key="1">
    <citation type="submission" date="2019-07" db="EMBL/GenBank/DDBJ databases">
        <title>Genomic Encyclopedia of Type Strains, Phase I: the one thousand microbial genomes (KMG-I) project.</title>
        <authorList>
            <person name="Kyrpides N."/>
        </authorList>
    </citation>
    <scope>NUCLEOTIDE SEQUENCE [LARGE SCALE GENOMIC DNA]</scope>
    <source>
        <strain evidence="4 5">DSM 6562</strain>
    </source>
</reference>
<gene>
    <name evidence="4" type="ORF">LX24_02686</name>
</gene>
<keyword evidence="5" id="KW-1185">Reference proteome</keyword>
<dbReference type="PANTHER" id="PTHR44845:SF6">
    <property type="entry name" value="BETA-ALANINE-ACTIVATING ENZYME"/>
    <property type="match status" value="1"/>
</dbReference>
<dbReference type="SUPFAM" id="SSF56801">
    <property type="entry name" value="Acetyl-CoA synthetase-like"/>
    <property type="match status" value="1"/>
</dbReference>
<organism evidence="4 5">
    <name type="scientific">Desulfallas thermosapovorans DSM 6562</name>
    <dbReference type="NCBI Taxonomy" id="1121431"/>
    <lineage>
        <taxon>Bacteria</taxon>
        <taxon>Bacillati</taxon>
        <taxon>Bacillota</taxon>
        <taxon>Clostridia</taxon>
        <taxon>Eubacteriales</taxon>
        <taxon>Desulfallaceae</taxon>
        <taxon>Desulfallas</taxon>
    </lineage>
</organism>
<dbReference type="InterPro" id="IPR045851">
    <property type="entry name" value="AMP-bd_C_sf"/>
</dbReference>
<evidence type="ECO:0000259" key="3">
    <source>
        <dbReference type="Pfam" id="PF13193"/>
    </source>
</evidence>
<dbReference type="PANTHER" id="PTHR44845">
    <property type="entry name" value="CARRIER DOMAIN-CONTAINING PROTEIN"/>
    <property type="match status" value="1"/>
</dbReference>
<dbReference type="EMBL" id="VNHM01000019">
    <property type="protein sequence ID" value="TYO93356.1"/>
    <property type="molecule type" value="Genomic_DNA"/>
</dbReference>
<evidence type="ECO:0000313" key="5">
    <source>
        <dbReference type="Proteomes" id="UP000323166"/>
    </source>
</evidence>
<evidence type="ECO:0000256" key="1">
    <source>
        <dbReference type="ARBA" id="ARBA00022450"/>
    </source>
</evidence>
<evidence type="ECO:0000313" key="4">
    <source>
        <dbReference type="EMBL" id="TYO93356.1"/>
    </source>
</evidence>